<dbReference type="GO" id="GO:0005689">
    <property type="term" value="C:U12-type spliceosomal complex"/>
    <property type="evidence" value="ECO:0007669"/>
    <property type="project" value="TreeGrafter"/>
</dbReference>
<feature type="compositionally biased region" description="Acidic residues" evidence="1">
    <location>
        <begin position="58"/>
        <end position="72"/>
    </location>
</feature>
<proteinExistence type="predicted"/>
<dbReference type="InterPro" id="IPR036361">
    <property type="entry name" value="SAP_dom_sf"/>
</dbReference>
<accession>A0A8W8HZB7</accession>
<feature type="compositionally biased region" description="Pro residues" evidence="1">
    <location>
        <begin position="280"/>
        <end position="306"/>
    </location>
</feature>
<reference evidence="3" key="1">
    <citation type="submission" date="2022-08" db="UniProtKB">
        <authorList>
            <consortium name="EnsemblMetazoa"/>
        </authorList>
    </citation>
    <scope>IDENTIFICATION</scope>
    <source>
        <strain evidence="3">05x7-T-G4-1.051#20</strain>
    </source>
</reference>
<dbReference type="InterPro" id="IPR003034">
    <property type="entry name" value="SAP_dom"/>
</dbReference>
<feature type="compositionally biased region" description="Basic and acidic residues" evidence="1">
    <location>
        <begin position="1028"/>
        <end position="1051"/>
    </location>
</feature>
<feature type="compositionally biased region" description="Pro residues" evidence="1">
    <location>
        <begin position="91"/>
        <end position="129"/>
    </location>
</feature>
<dbReference type="Gene3D" id="1.10.720.30">
    <property type="entry name" value="SAP domain"/>
    <property type="match status" value="1"/>
</dbReference>
<evidence type="ECO:0000256" key="1">
    <source>
        <dbReference type="SAM" id="MobiDB-lite"/>
    </source>
</evidence>
<feature type="region of interest" description="Disordered" evidence="1">
    <location>
        <begin position="866"/>
        <end position="939"/>
    </location>
</feature>
<feature type="compositionally biased region" description="Low complexity" evidence="1">
    <location>
        <begin position="73"/>
        <end position="90"/>
    </location>
</feature>
<evidence type="ECO:0000259" key="2">
    <source>
        <dbReference type="PROSITE" id="PS50800"/>
    </source>
</evidence>
<feature type="compositionally biased region" description="Basic and acidic residues" evidence="1">
    <location>
        <begin position="265"/>
        <end position="275"/>
    </location>
</feature>
<evidence type="ECO:0000313" key="3">
    <source>
        <dbReference type="EnsemblMetazoa" id="G11807.5:cds"/>
    </source>
</evidence>
<dbReference type="InterPro" id="IPR006568">
    <property type="entry name" value="PSP_pro-rich"/>
</dbReference>
<dbReference type="EnsemblMetazoa" id="G11807.4">
    <property type="protein sequence ID" value="G11807.4:cds"/>
    <property type="gene ID" value="G11807"/>
</dbReference>
<feature type="compositionally biased region" description="Acidic residues" evidence="1">
    <location>
        <begin position="895"/>
        <end position="916"/>
    </location>
</feature>
<feature type="region of interest" description="Disordered" evidence="1">
    <location>
        <begin position="228"/>
        <end position="248"/>
    </location>
</feature>
<dbReference type="PROSITE" id="PS50800">
    <property type="entry name" value="SAP"/>
    <property type="match status" value="1"/>
</dbReference>
<evidence type="ECO:0000313" key="4">
    <source>
        <dbReference type="Proteomes" id="UP000005408"/>
    </source>
</evidence>
<feature type="compositionally biased region" description="Basic and acidic residues" evidence="1">
    <location>
        <begin position="47"/>
        <end position="57"/>
    </location>
</feature>
<dbReference type="PANTHER" id="PTHR12785">
    <property type="entry name" value="SPLICING FACTOR 3B"/>
    <property type="match status" value="1"/>
</dbReference>
<feature type="compositionally biased region" description="Basic and acidic residues" evidence="1">
    <location>
        <begin position="623"/>
        <end position="633"/>
    </location>
</feature>
<dbReference type="OrthoDB" id="10260794at2759"/>
<dbReference type="SUPFAM" id="SSF68906">
    <property type="entry name" value="SAP domain"/>
    <property type="match status" value="1"/>
</dbReference>
<feature type="region of interest" description="Disordered" evidence="1">
    <location>
        <begin position="591"/>
        <end position="640"/>
    </location>
</feature>
<feature type="compositionally biased region" description="Pro residues" evidence="1">
    <location>
        <begin position="197"/>
        <end position="210"/>
    </location>
</feature>
<dbReference type="Pfam" id="PF04037">
    <property type="entry name" value="DUF382"/>
    <property type="match status" value="1"/>
</dbReference>
<dbReference type="Pfam" id="PF02037">
    <property type="entry name" value="SAP"/>
    <property type="match status" value="1"/>
</dbReference>
<dbReference type="PANTHER" id="PTHR12785:SF6">
    <property type="entry name" value="SPLICING FACTOR 3B SUBUNIT 2"/>
    <property type="match status" value="1"/>
</dbReference>
<feature type="compositionally biased region" description="Basic and acidic residues" evidence="1">
    <location>
        <begin position="591"/>
        <end position="610"/>
    </location>
</feature>
<dbReference type="InterPro" id="IPR007180">
    <property type="entry name" value="DUF382"/>
</dbReference>
<feature type="compositionally biased region" description="Basic residues" evidence="1">
    <location>
        <begin position="522"/>
        <end position="537"/>
    </location>
</feature>
<feature type="domain" description="SAP" evidence="2">
    <location>
        <begin position="11"/>
        <end position="45"/>
    </location>
</feature>
<feature type="region of interest" description="Disordered" evidence="1">
    <location>
        <begin position="372"/>
        <end position="451"/>
    </location>
</feature>
<feature type="compositionally biased region" description="Basic and acidic residues" evidence="1">
    <location>
        <begin position="464"/>
        <end position="478"/>
    </location>
</feature>
<name>A0A8W8HZB7_MAGGI</name>
<feature type="region of interest" description="Disordered" evidence="1">
    <location>
        <begin position="1026"/>
        <end position="1075"/>
    </location>
</feature>
<dbReference type="Pfam" id="PF04046">
    <property type="entry name" value="PSP"/>
    <property type="match status" value="1"/>
</dbReference>
<feature type="region of interest" description="Disordered" evidence="1">
    <location>
        <begin position="46"/>
        <end position="215"/>
    </location>
</feature>
<dbReference type="AlphaFoldDB" id="A0A8W8HZB7"/>
<protein>
    <recommendedName>
        <fullName evidence="2">SAP domain-containing protein</fullName>
    </recommendedName>
</protein>
<feature type="compositionally biased region" description="Acidic residues" evidence="1">
    <location>
        <begin position="611"/>
        <end position="622"/>
    </location>
</feature>
<dbReference type="EnsemblMetazoa" id="G11807.5">
    <property type="protein sequence ID" value="G11807.5:cds"/>
    <property type="gene ID" value="G11807"/>
</dbReference>
<feature type="compositionally biased region" description="Basic and acidic residues" evidence="1">
    <location>
        <begin position="146"/>
        <end position="159"/>
    </location>
</feature>
<feature type="region of interest" description="Disordered" evidence="1">
    <location>
        <begin position="996"/>
        <end position="1015"/>
    </location>
</feature>
<dbReference type="OMA" id="KYDQTMR"/>
<feature type="compositionally biased region" description="Low complexity" evidence="1">
    <location>
        <begin position="179"/>
        <end position="191"/>
    </location>
</feature>
<dbReference type="InterPro" id="IPR052584">
    <property type="entry name" value="U2_snRNP_Complex_Component"/>
</dbReference>
<dbReference type="SMART" id="SM00513">
    <property type="entry name" value="SAP"/>
    <property type="match status" value="1"/>
</dbReference>
<sequence>MESLPDNIEEYKKFKVVDLKQFLSNVGLPTNGLKADLIERLYNFKVEASKDVEKEKNEEEGENVDDNVEMEEQSPSPQQPDQLEPAGEAWAPPPPDSKPPPQTAPPPPTQALPPQPPPQQVVPEPPSPPEQSTLAPPQSAPPQPPEPKDNLDSDPDFQRKLAIQRQLISEEEQKKQKEAAALAQQAILLSQRGGPAAAPPQPPAPAPPPSGDLMEKVRQQQVMIEMEKQQSMRKMQEEAINKAEQDRRMNEAELMRQQQIALMKAQREAQEKRIQEQQQQPPPVPPMHVAPPQPPMQPGVPPPPPGLAMMPQPGAVPMNIPGQGTISQQPVSLPPQVPMQPAPAMPTQSGIPPQVAMATPLMPPGSMVAPGMMMPGGGQPGLIPPGSQTLPVPPGTQIPVTHPPMHQAPPPPGTQPVSTQPPAQERPATSAQSDMEKLPPPQLESGSSKDIKLPQALEKVLAFKDVRAQEVGVTHEEIEQMNTPMERNVDEEDGSEDVGYGTYDMEEDEEESSKASAAKESKNKKRKKKKKKAKKNRLLQQQQNKEPDTPTEDDVQVEYVQEQLELDPTDPNYFTFTKIFDAFKITEEKKEDKVDKKEELKKEDLPKKMEEDDMDDDSDDDDMVKKDEDEPHKLSKKKLKKMTRLSVAQLKQLVSRPDVVEMHDVTAQDPRLLVHLKATRNTVPVPRHWCFKRKYLQGKRGIEKPPFELPDYIKATGIMEMREALAEKEDQKNLKAKMREKVRPKMGKIDIDYQKLHDAFFRWQTKPKMTIHGDLYYEGKEFETRLKEKKPGNLSDELKTALGMPLGHNSEKFPPPWLIAMQRYGPPPSYPNLKIPGLSAPIPEGCSFGYHAGGWGKPPVDENGKPLYGDVFGTQSSEFQTPLPEEDVDKSLWGEMEEESSSEEESEEEEEDEEDASGLVTPGPEGLVTPSGITSVPMGMETPDMIELRKKRIEDAMDQGGETPALYTILPEKKAAVGGAMMGSAHVYDTTAVTASKKDKPGTEGIEVALNPEELDLDSAAMQAKYDQTMREKQNQLEKEDLSDMVAEHAAKQKKRKKQQQDSGKAAKKYKEFKF</sequence>
<organism evidence="3 4">
    <name type="scientific">Magallana gigas</name>
    <name type="common">Pacific oyster</name>
    <name type="synonym">Crassostrea gigas</name>
    <dbReference type="NCBI Taxonomy" id="29159"/>
    <lineage>
        <taxon>Eukaryota</taxon>
        <taxon>Metazoa</taxon>
        <taxon>Spiralia</taxon>
        <taxon>Lophotrochozoa</taxon>
        <taxon>Mollusca</taxon>
        <taxon>Bivalvia</taxon>
        <taxon>Autobranchia</taxon>
        <taxon>Pteriomorphia</taxon>
        <taxon>Ostreida</taxon>
        <taxon>Ostreoidea</taxon>
        <taxon>Ostreidae</taxon>
        <taxon>Magallana</taxon>
    </lineage>
</organism>
<dbReference type="Proteomes" id="UP000005408">
    <property type="component" value="Unassembled WGS sequence"/>
</dbReference>
<dbReference type="SMART" id="SM00581">
    <property type="entry name" value="PSP"/>
    <property type="match status" value="1"/>
</dbReference>
<feature type="region of interest" description="Disordered" evidence="1">
    <location>
        <begin position="263"/>
        <end position="306"/>
    </location>
</feature>
<keyword evidence="4" id="KW-1185">Reference proteome</keyword>
<feature type="region of interest" description="Disordered" evidence="1">
    <location>
        <begin position="464"/>
        <end position="568"/>
    </location>
</feature>